<dbReference type="Proteomes" id="UP000249782">
    <property type="component" value="Unassembled WGS sequence"/>
</dbReference>
<gene>
    <name evidence="2" type="ORF">DPC56_03160</name>
</gene>
<keyword evidence="3" id="KW-1185">Reference proteome</keyword>
<evidence type="ECO:0000313" key="2">
    <source>
        <dbReference type="EMBL" id="RAO79326.1"/>
    </source>
</evidence>
<protein>
    <submittedName>
        <fullName evidence="2">Photosystem reaction center subunit H</fullName>
    </submittedName>
</protein>
<evidence type="ECO:0000313" key="3">
    <source>
        <dbReference type="Proteomes" id="UP000249782"/>
    </source>
</evidence>
<accession>A0A328PI47</accession>
<organism evidence="2 3">
    <name type="scientific">Methanothermobacter tenebrarum</name>
    <dbReference type="NCBI Taxonomy" id="680118"/>
    <lineage>
        <taxon>Archaea</taxon>
        <taxon>Methanobacteriati</taxon>
        <taxon>Methanobacteriota</taxon>
        <taxon>Methanomada group</taxon>
        <taxon>Methanobacteria</taxon>
        <taxon>Methanobacteriales</taxon>
        <taxon>Methanobacteriaceae</taxon>
        <taxon>Methanothermobacter</taxon>
    </lineage>
</organism>
<dbReference type="AlphaFoldDB" id="A0A328PI47"/>
<comment type="caution">
    <text evidence="2">The sequence shown here is derived from an EMBL/GenBank/DDBJ whole genome shotgun (WGS) entry which is preliminary data.</text>
</comment>
<dbReference type="PANTHER" id="PTHR38137:SF1">
    <property type="entry name" value="PRC-BARREL DOMAIN-CONTAINING PROTEIN"/>
    <property type="match status" value="1"/>
</dbReference>
<name>A0A328PI47_9EURY</name>
<feature type="domain" description="PRC-barrel" evidence="1">
    <location>
        <begin position="2"/>
        <end position="43"/>
    </location>
</feature>
<proteinExistence type="predicted"/>
<dbReference type="SUPFAM" id="SSF50346">
    <property type="entry name" value="PRC-barrel domain"/>
    <property type="match status" value="1"/>
</dbReference>
<dbReference type="Pfam" id="PF05239">
    <property type="entry name" value="PRC"/>
    <property type="match status" value="1"/>
</dbReference>
<dbReference type="EMBL" id="QLOE01000003">
    <property type="protein sequence ID" value="RAO79326.1"/>
    <property type="molecule type" value="Genomic_DNA"/>
</dbReference>
<dbReference type="InterPro" id="IPR011033">
    <property type="entry name" value="PRC_barrel-like_sf"/>
</dbReference>
<dbReference type="PANTHER" id="PTHR38137">
    <property type="entry name" value="PRC-BARREL DOMAIN PROTEIN"/>
    <property type="match status" value="1"/>
</dbReference>
<dbReference type="InterPro" id="IPR027275">
    <property type="entry name" value="PRC-brl_dom"/>
</dbReference>
<reference evidence="2 3" key="1">
    <citation type="submission" date="2018-06" db="EMBL/GenBank/DDBJ databases">
        <title>Draft genome sequence of hyperthermophilic methanogen Methanothermobacter tenebrarum sp. MCM-B 1447.</title>
        <authorList>
            <person name="Pore S.D."/>
            <person name="Dagar S."/>
            <person name="Dhakephalkar P.K."/>
        </authorList>
    </citation>
    <scope>NUCLEOTIDE SEQUENCE [LARGE SCALE GENOMIC DNA]</scope>
    <source>
        <strain evidence="2 3">MCM B 1447</strain>
    </source>
</reference>
<dbReference type="OrthoDB" id="68960at2157"/>
<dbReference type="Gene3D" id="2.30.30.240">
    <property type="entry name" value="PRC-barrel domain"/>
    <property type="match status" value="1"/>
</dbReference>
<evidence type="ECO:0000259" key="1">
    <source>
        <dbReference type="Pfam" id="PF05239"/>
    </source>
</evidence>
<sequence length="112" mass="12702">MVELSNLYGLDIYTSRGKYVGRVQDVVLNIKKGRVSKLKAKAMSPEKRDLGLKDVLKTSIRIVPESDEIRPLREEGMIDIPYERVKAVGDILIISPEVKTSEVKKSYETPIR</sequence>
<dbReference type="RefSeq" id="WP_112093614.1">
    <property type="nucleotide sequence ID" value="NZ_QLOE01000003.1"/>
</dbReference>